<dbReference type="InterPro" id="IPR001082">
    <property type="entry name" value="Pilin"/>
</dbReference>
<dbReference type="GO" id="GO:0009289">
    <property type="term" value="C:pilus"/>
    <property type="evidence" value="ECO:0007669"/>
    <property type="project" value="InterPro"/>
</dbReference>
<accession>L2F506</accession>
<organism evidence="2 3">
    <name type="scientific">Moraxella macacae 0408225</name>
    <dbReference type="NCBI Taxonomy" id="1230338"/>
    <lineage>
        <taxon>Bacteria</taxon>
        <taxon>Pseudomonadati</taxon>
        <taxon>Pseudomonadota</taxon>
        <taxon>Gammaproteobacteria</taxon>
        <taxon>Moraxellales</taxon>
        <taxon>Moraxellaceae</taxon>
        <taxon>Moraxella</taxon>
    </lineage>
</organism>
<protein>
    <submittedName>
        <fullName evidence="2">Uncharacterized protein</fullName>
    </submittedName>
</protein>
<evidence type="ECO:0000313" key="2">
    <source>
        <dbReference type="EMBL" id="ELA07990.1"/>
    </source>
</evidence>
<dbReference type="EMBL" id="ANIN01000002">
    <property type="protein sequence ID" value="ELA07990.1"/>
    <property type="molecule type" value="Genomic_DNA"/>
</dbReference>
<dbReference type="STRING" id="1230338.MOMA_05501"/>
<dbReference type="AlphaFoldDB" id="L2F506"/>
<dbReference type="Gene3D" id="3.30.700.10">
    <property type="entry name" value="Glycoprotein, Type 4 Pilin"/>
    <property type="match status" value="1"/>
</dbReference>
<name>L2F506_9GAMM</name>
<dbReference type="Proteomes" id="UP000023795">
    <property type="component" value="Unassembled WGS sequence"/>
</dbReference>
<comment type="similarity">
    <text evidence="1">Belongs to the N-Me-Phe pilin family.</text>
</comment>
<dbReference type="GO" id="GO:0007155">
    <property type="term" value="P:cell adhesion"/>
    <property type="evidence" value="ECO:0007669"/>
    <property type="project" value="InterPro"/>
</dbReference>
<evidence type="ECO:0000256" key="1">
    <source>
        <dbReference type="ARBA" id="ARBA00005233"/>
    </source>
</evidence>
<dbReference type="Pfam" id="PF00114">
    <property type="entry name" value="Pilin"/>
    <property type="match status" value="1"/>
</dbReference>
<dbReference type="InterPro" id="IPR045584">
    <property type="entry name" value="Pilin-like"/>
</dbReference>
<comment type="caution">
    <text evidence="2">The sequence shown here is derived from an EMBL/GenBank/DDBJ whole genome shotgun (WGS) entry which is preliminary data.</text>
</comment>
<reference evidence="2 3" key="1">
    <citation type="journal article" date="2013" name="Genome Announc.">
        <title>Genome Sequence of Moraxella macacae 0408225, a Novel Bacterial Species Isolated from a Cynomolgus Macaque with Epistaxis.</title>
        <authorList>
            <person name="Ladner J.T."/>
            <person name="Whitehouse C.A."/>
            <person name="Koroleva G.I."/>
            <person name="Palacios G.F."/>
        </authorList>
    </citation>
    <scope>NUCLEOTIDE SEQUENCE [LARGE SCALE GENOMIC DNA]</scope>
    <source>
        <strain evidence="2 3">0408225</strain>
    </source>
</reference>
<dbReference type="PATRIC" id="fig|1230338.3.peg.1169"/>
<evidence type="ECO:0000313" key="3">
    <source>
        <dbReference type="Proteomes" id="UP000023795"/>
    </source>
</evidence>
<sequence length="110" mass="11888">MADGLKTSIGTNRQNGSCYANSTATTAGAEDKITGKYGKAEILQETKDNKLNCGIYYKFEAKGVSDLLKNKEIVLKVDEDSGTLKLMSGSNTLGQKKSDIPTKYLPSAFR</sequence>
<gene>
    <name evidence="2" type="ORF">MOMA_05501</name>
</gene>
<proteinExistence type="inferred from homology"/>
<dbReference type="SUPFAM" id="SSF54523">
    <property type="entry name" value="Pili subunits"/>
    <property type="match status" value="1"/>
</dbReference>
<keyword evidence="3" id="KW-1185">Reference proteome</keyword>